<dbReference type="PANTHER" id="PTHR10584:SF166">
    <property type="entry name" value="RIBOKINASE"/>
    <property type="match status" value="1"/>
</dbReference>
<gene>
    <name evidence="4" type="ORF">MUB46_11180</name>
</gene>
<evidence type="ECO:0000313" key="4">
    <source>
        <dbReference type="EMBL" id="MCT8972420.1"/>
    </source>
</evidence>
<evidence type="ECO:0000259" key="3">
    <source>
        <dbReference type="Pfam" id="PF00294"/>
    </source>
</evidence>
<dbReference type="GO" id="GO:0016301">
    <property type="term" value="F:kinase activity"/>
    <property type="evidence" value="ECO:0007669"/>
    <property type="project" value="UniProtKB-KW"/>
</dbReference>
<dbReference type="Proteomes" id="UP001320898">
    <property type="component" value="Unassembled WGS sequence"/>
</dbReference>
<dbReference type="Gene3D" id="3.40.1190.20">
    <property type="match status" value="1"/>
</dbReference>
<accession>A0AAW5QWU3</accession>
<sequence>MTDNQRPDPTRPEPARHRAVTVGSATVDIITVIADRDIERVTMTNVTASFLLLEEGRKIEAESITIHPGGGALNSAVCLARLGYATAPIVKLGTDLNAAKILETFDAEGLARDLVRQSESLDTGITVMVSSHDRNASIFTFRGANTLISRDDVPEDAFLGAGLVHVSGLSNTSADQHGHVVGAARRAGAFVSNNPGIRQLTSRREAFFAALADIDLISINRVEAEALMPGLAARLPDEAAPHIPDDAPELMRRGLDGSGFDMSLEGFCAAVGSMGPRYVAVTDGTRGAYLWARGALYFCPPLRVDVAGTAGAGDAFAATLAAALVHDEGPDRALAAATANAASVVGYIDTQTGLLTRTELGDYVAETGEALNVRQLL</sequence>
<reference evidence="4 5" key="1">
    <citation type="submission" date="2022-04" db="EMBL/GenBank/DDBJ databases">
        <authorList>
            <person name="Ye Y.-Q."/>
            <person name="Du Z.-J."/>
        </authorList>
    </citation>
    <scope>NUCLEOTIDE SEQUENCE [LARGE SCALE GENOMIC DNA]</scope>
    <source>
        <strain evidence="4 5">A6E488</strain>
    </source>
</reference>
<feature type="domain" description="Carbohydrate kinase PfkB" evidence="3">
    <location>
        <begin position="273"/>
        <end position="354"/>
    </location>
</feature>
<dbReference type="PANTHER" id="PTHR10584">
    <property type="entry name" value="SUGAR KINASE"/>
    <property type="match status" value="1"/>
</dbReference>
<dbReference type="EMBL" id="JALIDZ010000004">
    <property type="protein sequence ID" value="MCT8972420.1"/>
    <property type="molecule type" value="Genomic_DNA"/>
</dbReference>
<evidence type="ECO:0000256" key="2">
    <source>
        <dbReference type="ARBA" id="ARBA00022777"/>
    </source>
</evidence>
<proteinExistence type="predicted"/>
<keyword evidence="2 4" id="KW-0418">Kinase</keyword>
<dbReference type="AlphaFoldDB" id="A0AAW5QWU3"/>
<dbReference type="Pfam" id="PF00294">
    <property type="entry name" value="PfkB"/>
    <property type="match status" value="2"/>
</dbReference>
<dbReference type="InterPro" id="IPR002139">
    <property type="entry name" value="Ribo/fructo_kinase"/>
</dbReference>
<keyword evidence="1" id="KW-0808">Transferase</keyword>
<organism evidence="4 5">
    <name type="scientific">Microbaculum marinisediminis</name>
    <dbReference type="NCBI Taxonomy" id="2931392"/>
    <lineage>
        <taxon>Bacteria</taxon>
        <taxon>Pseudomonadati</taxon>
        <taxon>Pseudomonadota</taxon>
        <taxon>Alphaproteobacteria</taxon>
        <taxon>Hyphomicrobiales</taxon>
        <taxon>Tepidamorphaceae</taxon>
        <taxon>Microbaculum</taxon>
    </lineage>
</organism>
<feature type="domain" description="Carbohydrate kinase PfkB" evidence="3">
    <location>
        <begin position="55"/>
        <end position="228"/>
    </location>
</feature>
<dbReference type="InterPro" id="IPR029056">
    <property type="entry name" value="Ribokinase-like"/>
</dbReference>
<name>A0AAW5QWU3_9HYPH</name>
<dbReference type="RefSeq" id="WP_261615981.1">
    <property type="nucleotide sequence ID" value="NZ_JALIDZ010000004.1"/>
</dbReference>
<evidence type="ECO:0000256" key="1">
    <source>
        <dbReference type="ARBA" id="ARBA00022679"/>
    </source>
</evidence>
<keyword evidence="5" id="KW-1185">Reference proteome</keyword>
<comment type="caution">
    <text evidence="4">The sequence shown here is derived from an EMBL/GenBank/DDBJ whole genome shotgun (WGS) entry which is preliminary data.</text>
</comment>
<dbReference type="PRINTS" id="PR00990">
    <property type="entry name" value="RIBOKINASE"/>
</dbReference>
<evidence type="ECO:0000313" key="5">
    <source>
        <dbReference type="Proteomes" id="UP001320898"/>
    </source>
</evidence>
<dbReference type="SUPFAM" id="SSF53613">
    <property type="entry name" value="Ribokinase-like"/>
    <property type="match status" value="1"/>
</dbReference>
<dbReference type="GO" id="GO:0006796">
    <property type="term" value="P:phosphate-containing compound metabolic process"/>
    <property type="evidence" value="ECO:0007669"/>
    <property type="project" value="UniProtKB-ARBA"/>
</dbReference>
<protein>
    <submittedName>
        <fullName evidence="4">Carbohydrate kinase family protein</fullName>
    </submittedName>
</protein>
<dbReference type="InterPro" id="IPR011611">
    <property type="entry name" value="PfkB_dom"/>
</dbReference>